<evidence type="ECO:0000313" key="1">
    <source>
        <dbReference type="EMBL" id="XDQ96340.1"/>
    </source>
</evidence>
<proteinExistence type="predicted"/>
<dbReference type="EMBL" id="PP442063">
    <property type="protein sequence ID" value="XDQ96340.1"/>
    <property type="molecule type" value="Genomic_DNA"/>
</dbReference>
<reference evidence="1" key="1">
    <citation type="submission" date="2024-03" db="EMBL/GenBank/DDBJ databases">
        <title>A Strategy of Expanding the Host Range of Bacteriophages and Delaying Bacteriophage Resistance: A Bacteriophage Cocktail Treatment Approach in Klebsiella pneumoniae.</title>
        <authorList>
            <person name="Chen H."/>
        </authorList>
    </citation>
    <scope>NUCLEOTIDE SEQUENCE</scope>
</reference>
<gene>
    <name evidence="1" type="ORF">JOKLHMMP_00167</name>
</gene>
<accession>A0AB39U141</accession>
<name>A0AB39U141_9CAUD</name>
<protein>
    <submittedName>
        <fullName evidence="1">Uncharacterized protein</fullName>
    </submittedName>
</protein>
<sequence length="127" mass="14413">MKSYQEFLMETEALLESTLPDYTIVKSFNVKNGYVIKFPIASVKPGADMSNDAGISVKVNVQFINYNSAKKSYDAKMTFSGGEKVVKNIKLDYDESAESVKKRFGDKLVKSIMVHPTFKRDFTELYK</sequence>
<organism evidence="1">
    <name type="scientific">Klebsiella phage Phi_KR1</name>
    <dbReference type="NCBI Taxonomy" id="3240396"/>
    <lineage>
        <taxon>Viruses</taxon>
        <taxon>Duplodnaviria</taxon>
        <taxon>Heunggongvirae</taxon>
        <taxon>Uroviricota</taxon>
        <taxon>Caudoviricetes</taxon>
    </lineage>
</organism>